<dbReference type="Proteomes" id="UP001152888">
    <property type="component" value="Unassembled WGS sequence"/>
</dbReference>
<keyword evidence="3" id="KW-1185">Reference proteome</keyword>
<proteinExistence type="predicted"/>
<accession>A0A9P0VT28</accession>
<comment type="caution">
    <text evidence="2">The sequence shown here is derived from an EMBL/GenBank/DDBJ whole genome shotgun (WGS) entry which is preliminary data.</text>
</comment>
<dbReference type="AlphaFoldDB" id="A0A9P0VT28"/>
<dbReference type="OrthoDB" id="10064156at2759"/>
<feature type="compositionally biased region" description="Basic and acidic residues" evidence="1">
    <location>
        <begin position="1"/>
        <end position="11"/>
    </location>
</feature>
<dbReference type="EMBL" id="CAKOFQ010009914">
    <property type="protein sequence ID" value="CAH2018736.1"/>
    <property type="molecule type" value="Genomic_DNA"/>
</dbReference>
<name>A0A9P0VT28_ACAOB</name>
<sequence>MGKEDFAIARERSHHAPHRRKRYGQSKVPGATLRYIQGISTKLLAKHDLWTIEYRPVQGHYEFAGIYTWDTGCKQEGQIAGFVRPDTDWIQTTLRKPIKELKRIEREYLRSH</sequence>
<evidence type="ECO:0000256" key="1">
    <source>
        <dbReference type="SAM" id="MobiDB-lite"/>
    </source>
</evidence>
<gene>
    <name evidence="2" type="ORF">ACAOBT_LOCUS36799</name>
</gene>
<feature type="compositionally biased region" description="Basic residues" evidence="1">
    <location>
        <begin position="12"/>
        <end position="24"/>
    </location>
</feature>
<evidence type="ECO:0000313" key="2">
    <source>
        <dbReference type="EMBL" id="CAH2018736.1"/>
    </source>
</evidence>
<protein>
    <submittedName>
        <fullName evidence="2">Uncharacterized protein</fullName>
    </submittedName>
</protein>
<feature type="region of interest" description="Disordered" evidence="1">
    <location>
        <begin position="1"/>
        <end position="25"/>
    </location>
</feature>
<evidence type="ECO:0000313" key="3">
    <source>
        <dbReference type="Proteomes" id="UP001152888"/>
    </source>
</evidence>
<organism evidence="2 3">
    <name type="scientific">Acanthoscelides obtectus</name>
    <name type="common">Bean weevil</name>
    <name type="synonym">Bruchus obtectus</name>
    <dbReference type="NCBI Taxonomy" id="200917"/>
    <lineage>
        <taxon>Eukaryota</taxon>
        <taxon>Metazoa</taxon>
        <taxon>Ecdysozoa</taxon>
        <taxon>Arthropoda</taxon>
        <taxon>Hexapoda</taxon>
        <taxon>Insecta</taxon>
        <taxon>Pterygota</taxon>
        <taxon>Neoptera</taxon>
        <taxon>Endopterygota</taxon>
        <taxon>Coleoptera</taxon>
        <taxon>Polyphaga</taxon>
        <taxon>Cucujiformia</taxon>
        <taxon>Chrysomeloidea</taxon>
        <taxon>Chrysomelidae</taxon>
        <taxon>Bruchinae</taxon>
        <taxon>Bruchini</taxon>
        <taxon>Acanthoscelides</taxon>
    </lineage>
</organism>
<reference evidence="2" key="1">
    <citation type="submission" date="2022-03" db="EMBL/GenBank/DDBJ databases">
        <authorList>
            <person name="Sayadi A."/>
        </authorList>
    </citation>
    <scope>NUCLEOTIDE SEQUENCE</scope>
</reference>